<dbReference type="InterPro" id="IPR002155">
    <property type="entry name" value="Thiolase"/>
</dbReference>
<dbReference type="Pfam" id="PF22691">
    <property type="entry name" value="Thiolase_C_1"/>
    <property type="match status" value="1"/>
</dbReference>
<dbReference type="AlphaFoldDB" id="A0A918DH33"/>
<reference evidence="2" key="2">
    <citation type="submission" date="2020-09" db="EMBL/GenBank/DDBJ databases">
        <authorList>
            <person name="Sun Q."/>
            <person name="Zhou Y."/>
        </authorList>
    </citation>
    <scope>NUCLEOTIDE SEQUENCE</scope>
    <source>
        <strain evidence="2">CGMCC 4.7368</strain>
    </source>
</reference>
<sequence length="382" mass="39465">MSTGVAIVGAAECDLGVTGKSILGLQAQAVGRALADAGLSLRDVDGLATTGVSRFSATQLADYFGLRPRWTDSTFAGGSAFEMFVARATQAIQAGQAETVVISFASNQRSARSRSLGGVVEEHTPEAQFETPYGPLYPLSYYAMAAQRYLHDFGGTHEELAEIAVAAREWALLNPAAFRYGTRPLTAAEVVGAKPISSPLTALDCCLVTDGGGAIVLTTLERARDLRKKPVEILGYGERTTNTSMTAVPDLTVTGAVGSGADAFGRAGVTPADIDVVQVYDSFTITVALTLEALGFCGRGEALGWIADGRIRPGGDLPLNTSGGGLSYCHPGQLGILLLIEAVAQLRGEAGARQVPGARLALAHGTGGILSTHATVVLGVEA</sequence>
<dbReference type="PANTHER" id="PTHR42870">
    <property type="entry name" value="ACETYL-COA C-ACETYLTRANSFERASE"/>
    <property type="match status" value="1"/>
</dbReference>
<dbReference type="NCBIfam" id="NF004811">
    <property type="entry name" value="PRK06158.1"/>
    <property type="match status" value="1"/>
</dbReference>
<keyword evidence="3" id="KW-1185">Reference proteome</keyword>
<protein>
    <submittedName>
        <fullName evidence="2">Thiolase</fullName>
    </submittedName>
</protein>
<dbReference type="CDD" id="cd00829">
    <property type="entry name" value="SCP-x_thiolase"/>
    <property type="match status" value="1"/>
</dbReference>
<dbReference type="EMBL" id="BMNH01000004">
    <property type="protein sequence ID" value="GGO66614.1"/>
    <property type="molecule type" value="Genomic_DNA"/>
</dbReference>
<dbReference type="PANTHER" id="PTHR42870:SF1">
    <property type="entry name" value="NON-SPECIFIC LIPID-TRANSFER PROTEIN-LIKE 2"/>
    <property type="match status" value="1"/>
</dbReference>
<comment type="caution">
    <text evidence="2">The sequence shown here is derived from an EMBL/GenBank/DDBJ whole genome shotgun (WGS) entry which is preliminary data.</text>
</comment>
<dbReference type="SUPFAM" id="SSF53901">
    <property type="entry name" value="Thiolase-like"/>
    <property type="match status" value="2"/>
</dbReference>
<dbReference type="Gene3D" id="3.40.47.10">
    <property type="match status" value="1"/>
</dbReference>
<reference evidence="2" key="1">
    <citation type="journal article" date="2014" name="Int. J. Syst. Evol. Microbiol.">
        <title>Complete genome sequence of Corynebacterium casei LMG S-19264T (=DSM 44701T), isolated from a smear-ripened cheese.</title>
        <authorList>
            <consortium name="US DOE Joint Genome Institute (JGI-PGF)"/>
            <person name="Walter F."/>
            <person name="Albersmeier A."/>
            <person name="Kalinowski J."/>
            <person name="Ruckert C."/>
        </authorList>
    </citation>
    <scope>NUCLEOTIDE SEQUENCE</scope>
    <source>
        <strain evidence="2">CGMCC 4.7368</strain>
    </source>
</reference>
<dbReference type="PIRSF" id="PIRSF000429">
    <property type="entry name" value="Ac-CoA_Ac_transf"/>
    <property type="match status" value="1"/>
</dbReference>
<accession>A0A918DH33</accession>
<name>A0A918DH33_9ACTN</name>
<evidence type="ECO:0000313" key="2">
    <source>
        <dbReference type="EMBL" id="GGO66614.1"/>
    </source>
</evidence>
<dbReference type="GO" id="GO:0016747">
    <property type="term" value="F:acyltransferase activity, transferring groups other than amino-acyl groups"/>
    <property type="evidence" value="ECO:0007669"/>
    <property type="project" value="InterPro"/>
</dbReference>
<gene>
    <name evidence="2" type="ORF">GCM10012289_21050</name>
</gene>
<evidence type="ECO:0000313" key="3">
    <source>
        <dbReference type="Proteomes" id="UP000646523"/>
    </source>
</evidence>
<evidence type="ECO:0000259" key="1">
    <source>
        <dbReference type="Pfam" id="PF22691"/>
    </source>
</evidence>
<dbReference type="RefSeq" id="WP_189123820.1">
    <property type="nucleotide sequence ID" value="NZ_BMNH01000004.1"/>
</dbReference>
<dbReference type="Proteomes" id="UP000646523">
    <property type="component" value="Unassembled WGS sequence"/>
</dbReference>
<organism evidence="2 3">
    <name type="scientific">Nonomuraea cavernae</name>
    <dbReference type="NCBI Taxonomy" id="2045107"/>
    <lineage>
        <taxon>Bacteria</taxon>
        <taxon>Bacillati</taxon>
        <taxon>Actinomycetota</taxon>
        <taxon>Actinomycetes</taxon>
        <taxon>Streptosporangiales</taxon>
        <taxon>Streptosporangiaceae</taxon>
        <taxon>Nonomuraea</taxon>
    </lineage>
</organism>
<proteinExistence type="predicted"/>
<feature type="domain" description="Thiolase C-terminal" evidence="1">
    <location>
        <begin position="237"/>
        <end position="379"/>
    </location>
</feature>
<dbReference type="InterPro" id="IPR016039">
    <property type="entry name" value="Thiolase-like"/>
</dbReference>
<dbReference type="InterPro" id="IPR055140">
    <property type="entry name" value="Thiolase_C_2"/>
</dbReference>